<dbReference type="SUPFAM" id="SSF47203">
    <property type="entry name" value="Acyl-CoA dehydrogenase C-terminal domain-like"/>
    <property type="match status" value="1"/>
</dbReference>
<accession>A0A2S6NNF3</accession>
<dbReference type="EC" id="3.13.1.4" evidence="8"/>
<evidence type="ECO:0000256" key="5">
    <source>
        <dbReference type="ARBA" id="ARBA00023002"/>
    </source>
</evidence>
<dbReference type="AlphaFoldDB" id="A0A2S6NNF3"/>
<dbReference type="FunFam" id="2.40.110.10:FF:000009">
    <property type="entry name" value="Acyl-CoA dehydrogenase"/>
    <property type="match status" value="1"/>
</dbReference>
<keyword evidence="4 12" id="KW-0274">FAD</keyword>
<dbReference type="RefSeq" id="WP_104517132.1">
    <property type="nucleotide sequence ID" value="NZ_NHRY01000037.1"/>
</dbReference>
<dbReference type="EMBL" id="NHRY01000037">
    <property type="protein sequence ID" value="PPQ38825.1"/>
    <property type="molecule type" value="Genomic_DNA"/>
</dbReference>
<evidence type="ECO:0000256" key="12">
    <source>
        <dbReference type="RuleBase" id="RU362125"/>
    </source>
</evidence>
<evidence type="ECO:0000256" key="4">
    <source>
        <dbReference type="ARBA" id="ARBA00022827"/>
    </source>
</evidence>
<evidence type="ECO:0000256" key="11">
    <source>
        <dbReference type="ARBA" id="ARBA00075603"/>
    </source>
</evidence>
<dbReference type="PROSITE" id="PS00073">
    <property type="entry name" value="ACYL_COA_DH_2"/>
    <property type="match status" value="1"/>
</dbReference>
<dbReference type="InterPro" id="IPR036250">
    <property type="entry name" value="AcylCo_DH-like_C"/>
</dbReference>
<comment type="catalytic activity">
    <reaction evidence="6">
        <text>3-sulfinopropanoyl-CoA + H2O = propanoyl-CoA + sulfite + H(+)</text>
        <dbReference type="Rhea" id="RHEA:41624"/>
        <dbReference type="ChEBI" id="CHEBI:15377"/>
        <dbReference type="ChEBI" id="CHEBI:15378"/>
        <dbReference type="ChEBI" id="CHEBI:17359"/>
        <dbReference type="ChEBI" id="CHEBI:57392"/>
        <dbReference type="ChEBI" id="CHEBI:78349"/>
        <dbReference type="EC" id="3.13.1.4"/>
    </reaction>
    <physiologicalReaction direction="left-to-right" evidence="6">
        <dbReference type="Rhea" id="RHEA:41625"/>
    </physiologicalReaction>
</comment>
<dbReference type="Proteomes" id="UP000239724">
    <property type="component" value="Unassembled WGS sequence"/>
</dbReference>
<dbReference type="SUPFAM" id="SSF56645">
    <property type="entry name" value="Acyl-CoA dehydrogenase NM domain-like"/>
    <property type="match status" value="1"/>
</dbReference>
<reference evidence="16 17" key="1">
    <citation type="journal article" date="2018" name="Arch. Microbiol.">
        <title>New insights into the metabolic potential of the phototrophic purple bacterium Rhodopila globiformis DSM 161(T) from its draft genome sequence and evidence for a vanadium-dependent nitrogenase.</title>
        <authorList>
            <person name="Imhoff J.F."/>
            <person name="Rahn T."/>
            <person name="Kunzel S."/>
            <person name="Neulinger S.C."/>
        </authorList>
    </citation>
    <scope>NUCLEOTIDE SEQUENCE [LARGE SCALE GENOMIC DNA]</scope>
    <source>
        <strain evidence="16 17">DSM 161</strain>
    </source>
</reference>
<dbReference type="PIRSF" id="PIRSF016578">
    <property type="entry name" value="HsaA"/>
    <property type="match status" value="1"/>
</dbReference>
<evidence type="ECO:0000256" key="9">
    <source>
        <dbReference type="ARBA" id="ARBA00067292"/>
    </source>
</evidence>
<evidence type="ECO:0000256" key="1">
    <source>
        <dbReference type="ARBA" id="ARBA00001974"/>
    </source>
</evidence>
<dbReference type="OrthoDB" id="5510711at2"/>
<dbReference type="PANTHER" id="PTHR43884">
    <property type="entry name" value="ACYL-COA DEHYDROGENASE"/>
    <property type="match status" value="1"/>
</dbReference>
<dbReference type="FunFam" id="1.20.140.10:FF:000004">
    <property type="entry name" value="Acyl-CoA dehydrogenase FadE25"/>
    <property type="match status" value="1"/>
</dbReference>
<dbReference type="FunFam" id="1.10.540.10:FF:000002">
    <property type="entry name" value="Acyl-CoA dehydrogenase FadE19"/>
    <property type="match status" value="1"/>
</dbReference>
<dbReference type="Pfam" id="PF02770">
    <property type="entry name" value="Acyl-CoA_dh_M"/>
    <property type="match status" value="1"/>
</dbReference>
<dbReference type="Gene3D" id="2.40.110.10">
    <property type="entry name" value="Butyryl-CoA Dehydrogenase, subunit A, domain 2"/>
    <property type="match status" value="1"/>
</dbReference>
<evidence type="ECO:0000259" key="14">
    <source>
        <dbReference type="Pfam" id="PF02770"/>
    </source>
</evidence>
<dbReference type="InterPro" id="IPR006091">
    <property type="entry name" value="Acyl-CoA_Oxase/DH_mid-dom"/>
</dbReference>
<comment type="cofactor">
    <cofactor evidence="1 12">
        <name>FAD</name>
        <dbReference type="ChEBI" id="CHEBI:57692"/>
    </cofactor>
</comment>
<evidence type="ECO:0000256" key="3">
    <source>
        <dbReference type="ARBA" id="ARBA00022630"/>
    </source>
</evidence>
<evidence type="ECO:0000256" key="6">
    <source>
        <dbReference type="ARBA" id="ARBA00052938"/>
    </source>
</evidence>
<evidence type="ECO:0000313" key="17">
    <source>
        <dbReference type="Proteomes" id="UP000239724"/>
    </source>
</evidence>
<comment type="caution">
    <text evidence="16">The sequence shown here is derived from an EMBL/GenBank/DDBJ whole genome shotgun (WGS) entry which is preliminary data.</text>
</comment>
<dbReference type="EC" id="1.3.8.11" evidence="7"/>
<dbReference type="InterPro" id="IPR046373">
    <property type="entry name" value="Acyl-CoA_Oxase/DH_mid-dom_sf"/>
</dbReference>
<evidence type="ECO:0000259" key="13">
    <source>
        <dbReference type="Pfam" id="PF00441"/>
    </source>
</evidence>
<dbReference type="GO" id="GO:0003995">
    <property type="term" value="F:acyl-CoA dehydrogenase activity"/>
    <property type="evidence" value="ECO:0007669"/>
    <property type="project" value="InterPro"/>
</dbReference>
<comment type="similarity">
    <text evidence="2 12">Belongs to the acyl-CoA dehydrogenase family.</text>
</comment>
<keyword evidence="17" id="KW-1185">Reference proteome</keyword>
<dbReference type="GO" id="GO:0050660">
    <property type="term" value="F:flavin adenine dinucleotide binding"/>
    <property type="evidence" value="ECO:0007669"/>
    <property type="project" value="InterPro"/>
</dbReference>
<dbReference type="InterPro" id="IPR009100">
    <property type="entry name" value="AcylCoA_DH/oxidase_NM_dom_sf"/>
</dbReference>
<evidence type="ECO:0000256" key="10">
    <source>
        <dbReference type="ARBA" id="ARBA00068311"/>
    </source>
</evidence>
<name>A0A2S6NNF3_RHOGL</name>
<evidence type="ECO:0000256" key="2">
    <source>
        <dbReference type="ARBA" id="ARBA00009347"/>
    </source>
</evidence>
<gene>
    <name evidence="16" type="ORF">CCS01_01825</name>
</gene>
<dbReference type="Pfam" id="PF00441">
    <property type="entry name" value="Acyl-CoA_dh_1"/>
    <property type="match status" value="1"/>
</dbReference>
<evidence type="ECO:0000259" key="15">
    <source>
        <dbReference type="Pfam" id="PF02771"/>
    </source>
</evidence>
<dbReference type="InterPro" id="IPR013786">
    <property type="entry name" value="AcylCoA_DH/ox_N"/>
</dbReference>
<feature type="domain" description="Acyl-CoA dehydrogenase/oxidase N-terminal" evidence="15">
    <location>
        <begin position="12"/>
        <end position="119"/>
    </location>
</feature>
<dbReference type="PANTHER" id="PTHR43884:SF12">
    <property type="entry name" value="ISOVALERYL-COA DEHYDROGENASE, MITOCHONDRIAL-RELATED"/>
    <property type="match status" value="1"/>
</dbReference>
<feature type="domain" description="Acyl-CoA oxidase/dehydrogenase middle" evidence="14">
    <location>
        <begin position="123"/>
        <end position="218"/>
    </location>
</feature>
<keyword evidence="5 12" id="KW-0560">Oxidoreductase</keyword>
<evidence type="ECO:0000313" key="16">
    <source>
        <dbReference type="EMBL" id="PPQ38825.1"/>
    </source>
</evidence>
<keyword evidence="3 12" id="KW-0285">Flavoprotein</keyword>
<dbReference type="InterPro" id="IPR009075">
    <property type="entry name" value="AcylCo_DH/oxidase_C"/>
</dbReference>
<protein>
    <recommendedName>
        <fullName evidence="10">3-sulfinopropanoyl-CoA desulfinase</fullName>
        <ecNumber evidence="7">1.3.8.11</ecNumber>
        <ecNumber evidence="8">3.13.1.4</ecNumber>
    </recommendedName>
    <alternativeName>
        <fullName evidence="11">3-sulfinopropionyl coenzyme A desulfinase</fullName>
    </alternativeName>
    <alternativeName>
        <fullName evidence="9">Cyclohexane-1-carbonyl-CoA dehydrogenase</fullName>
    </alternativeName>
</protein>
<proteinExistence type="inferred from homology"/>
<dbReference type="Gene3D" id="1.10.540.10">
    <property type="entry name" value="Acyl-CoA dehydrogenase/oxidase, N-terminal domain"/>
    <property type="match status" value="1"/>
</dbReference>
<dbReference type="InterPro" id="IPR006089">
    <property type="entry name" value="Acyl-CoA_DH_CS"/>
</dbReference>
<feature type="domain" description="Acyl-CoA dehydrogenase/oxidase C-terminal" evidence="13">
    <location>
        <begin position="230"/>
        <end position="376"/>
    </location>
</feature>
<evidence type="ECO:0000256" key="8">
    <source>
        <dbReference type="ARBA" id="ARBA00066461"/>
    </source>
</evidence>
<sequence>MPDTVSPHGDTLIIDMVRRFSEERLAPLAAEREKQKRIEPEIIAELGELGVFGATTPAEWDGSEIDPVTYALLLEEIAAGDGSISTMVSVHNSPTCIVVNNFGTDAQKDRWLRKLATGEHVGSFGLTEPQAGSDASNLKTRAVKKGDRYVVNGSKQFISNAAHPGSLVFFAVTDPAAGKKGLSAFIIDKTHPGFSVARVEEKLGQKASDTCALSFDDMEVPEDQRIGAEGEGYKIALSTLESGRIGIAAQSVGMARAALDYAVGYARERKAFGSSIIDFQAVGFRLAEAKTRLEAARQLTLYAARLKAEGRPSLEAACMAKLFASEAAEAVCTASIQTLGGYGFLADYPVERIYRDVRVCQIYEGTSDVQKLILQRML</sequence>
<organism evidence="16 17">
    <name type="scientific">Rhodopila globiformis</name>
    <name type="common">Rhodopseudomonas globiformis</name>
    <dbReference type="NCBI Taxonomy" id="1071"/>
    <lineage>
        <taxon>Bacteria</taxon>
        <taxon>Pseudomonadati</taxon>
        <taxon>Pseudomonadota</taxon>
        <taxon>Alphaproteobacteria</taxon>
        <taxon>Acetobacterales</taxon>
        <taxon>Acetobacteraceae</taxon>
        <taxon>Rhodopila</taxon>
    </lineage>
</organism>
<dbReference type="InterPro" id="IPR037069">
    <property type="entry name" value="AcylCoA_DH/ox_N_sf"/>
</dbReference>
<evidence type="ECO:0000256" key="7">
    <source>
        <dbReference type="ARBA" id="ARBA00066361"/>
    </source>
</evidence>
<dbReference type="Gene3D" id="1.20.140.10">
    <property type="entry name" value="Butyryl-CoA Dehydrogenase, subunit A, domain 3"/>
    <property type="match status" value="1"/>
</dbReference>
<dbReference type="Pfam" id="PF02771">
    <property type="entry name" value="Acyl-CoA_dh_N"/>
    <property type="match status" value="1"/>
</dbReference>